<name>K9ASK1_9STAP</name>
<proteinExistence type="predicted"/>
<evidence type="ECO:0000259" key="1">
    <source>
        <dbReference type="Pfam" id="PF13460"/>
    </source>
</evidence>
<dbReference type="PATRIC" id="fig|1229783.3.peg.923"/>
<dbReference type="InterPro" id="IPR051207">
    <property type="entry name" value="ComplexI_NDUFA9_subunit"/>
</dbReference>
<dbReference type="Pfam" id="PF13460">
    <property type="entry name" value="NAD_binding_10"/>
    <property type="match status" value="1"/>
</dbReference>
<dbReference type="PANTHER" id="PTHR12126">
    <property type="entry name" value="NADH-UBIQUINONE OXIDOREDUCTASE 39 KDA SUBUNIT-RELATED"/>
    <property type="match status" value="1"/>
</dbReference>
<protein>
    <recommendedName>
        <fullName evidence="1">NAD(P)-binding domain-containing protein</fullName>
    </recommendedName>
</protein>
<dbReference type="Proteomes" id="UP000009885">
    <property type="component" value="Unassembled WGS sequence"/>
</dbReference>
<comment type="caution">
    <text evidence="2">The sequence shown here is derived from an EMBL/GenBank/DDBJ whole genome shotgun (WGS) entry which is preliminary data.</text>
</comment>
<reference evidence="2 3" key="1">
    <citation type="journal article" date="2013" name="Genome Announc.">
        <title>Genome Sequence of Staphylococcus massiliensis Strain S46, Isolated from the Surface of Healthy Human Skin.</title>
        <authorList>
            <person name="Srivastav R."/>
            <person name="Singh A."/>
            <person name="Jangir P.K."/>
            <person name="Kumari C."/>
            <person name="Muduli S."/>
            <person name="Sharma R."/>
        </authorList>
    </citation>
    <scope>NUCLEOTIDE SEQUENCE [LARGE SCALE GENOMIC DNA]</scope>
    <source>
        <strain evidence="2 3">S46</strain>
    </source>
</reference>
<dbReference type="eggNOG" id="COG0702">
    <property type="taxonomic scope" value="Bacteria"/>
</dbReference>
<dbReference type="InterPro" id="IPR016040">
    <property type="entry name" value="NAD(P)-bd_dom"/>
</dbReference>
<dbReference type="SUPFAM" id="SSF51735">
    <property type="entry name" value="NAD(P)-binding Rossmann-fold domains"/>
    <property type="match status" value="1"/>
</dbReference>
<organism evidence="2 3">
    <name type="scientific">Staphylococcus massiliensis S46</name>
    <dbReference type="NCBI Taxonomy" id="1229783"/>
    <lineage>
        <taxon>Bacteria</taxon>
        <taxon>Bacillati</taxon>
        <taxon>Bacillota</taxon>
        <taxon>Bacilli</taxon>
        <taxon>Bacillales</taxon>
        <taxon>Staphylococcaceae</taxon>
        <taxon>Staphylococcus</taxon>
    </lineage>
</organism>
<dbReference type="OrthoDB" id="9774199at2"/>
<accession>K9ASK1</accession>
<keyword evidence="3" id="KW-1185">Reference proteome</keyword>
<sequence>MSKILLTGASGYIGGNLLKSLKDDNEIVAITRNTKNKEDSDNVTWKSADLFSYDDINRVMEGVDIAVYLVHSMMPSSSNTIANFEDMDAILADNFAKAAKANGVKHIIYMSGLIPKDGNLSPHLRSRLECEEILGSYGVPVSTLRAGLIVGVKGSSYPILKKLVERLPVLPLPKWAYHKMLPVSIEDVISGLTKLTKRFPSKNESIDIGGQDHMTYKDLFTKTAKVLNKRIFMFDLPIVPVWLSKFWVSLITGENKEMVYPLMESLVHDMERSPENTVDSISYGKISFEESVKSAYDGEKEMNRKKAYDNISGNKIIQRVQLPENEPLSKVADRYFITMKAMSMSSNMMSFDSNQFSVKIPFTNKTLLHVTKSDENEENRYLEYRLKGGEHAVSDDGGEAVLTFRRIMDKDEVLMVLEEVYPTLPLAVYQLSYKKFYLYFMLIVKFYNKIIRFKPLQRLSLA</sequence>
<dbReference type="EMBL" id="AMSQ01000005">
    <property type="protein sequence ID" value="EKU49051.1"/>
    <property type="molecule type" value="Genomic_DNA"/>
</dbReference>
<evidence type="ECO:0000313" key="2">
    <source>
        <dbReference type="EMBL" id="EKU49051.1"/>
    </source>
</evidence>
<dbReference type="Gene3D" id="3.40.50.720">
    <property type="entry name" value="NAD(P)-binding Rossmann-like Domain"/>
    <property type="match status" value="1"/>
</dbReference>
<dbReference type="AlphaFoldDB" id="K9ASK1"/>
<dbReference type="InterPro" id="IPR036291">
    <property type="entry name" value="NAD(P)-bd_dom_sf"/>
</dbReference>
<dbReference type="RefSeq" id="WP_009382942.1">
    <property type="nucleotide sequence ID" value="NZ_AMSQ01000005.1"/>
</dbReference>
<dbReference type="STRING" id="1229783.C273_04580"/>
<gene>
    <name evidence="2" type="ORF">C273_04580</name>
</gene>
<evidence type="ECO:0000313" key="3">
    <source>
        <dbReference type="Proteomes" id="UP000009885"/>
    </source>
</evidence>
<dbReference type="GO" id="GO:0044877">
    <property type="term" value="F:protein-containing complex binding"/>
    <property type="evidence" value="ECO:0007669"/>
    <property type="project" value="TreeGrafter"/>
</dbReference>
<dbReference type="PANTHER" id="PTHR12126:SF11">
    <property type="entry name" value="NADH DEHYDROGENASE [UBIQUINONE] 1 ALPHA SUBCOMPLEX SUBUNIT 9, MITOCHONDRIAL"/>
    <property type="match status" value="1"/>
</dbReference>
<feature type="domain" description="NAD(P)-binding" evidence="1">
    <location>
        <begin position="8"/>
        <end position="113"/>
    </location>
</feature>